<accession>A0ACA9JWR3</accession>
<reference evidence="1" key="1">
    <citation type="submission" date="2021-06" db="EMBL/GenBank/DDBJ databases">
        <authorList>
            <person name="Kallberg Y."/>
            <person name="Tangrot J."/>
            <person name="Rosling A."/>
        </authorList>
    </citation>
    <scope>NUCLEOTIDE SEQUENCE</scope>
    <source>
        <strain evidence="1">28 12/20/2015</strain>
    </source>
</reference>
<dbReference type="Proteomes" id="UP000789366">
    <property type="component" value="Unassembled WGS sequence"/>
</dbReference>
<dbReference type="EMBL" id="CAJVPW010000030">
    <property type="protein sequence ID" value="CAG8440126.1"/>
    <property type="molecule type" value="Genomic_DNA"/>
</dbReference>
<organism evidence="1 2">
    <name type="scientific">Cetraspora pellucida</name>
    <dbReference type="NCBI Taxonomy" id="1433469"/>
    <lineage>
        <taxon>Eukaryota</taxon>
        <taxon>Fungi</taxon>
        <taxon>Fungi incertae sedis</taxon>
        <taxon>Mucoromycota</taxon>
        <taxon>Glomeromycotina</taxon>
        <taxon>Glomeromycetes</taxon>
        <taxon>Diversisporales</taxon>
        <taxon>Gigasporaceae</taxon>
        <taxon>Cetraspora</taxon>
    </lineage>
</organism>
<protein>
    <submittedName>
        <fullName evidence="1">5899_t:CDS:1</fullName>
    </submittedName>
</protein>
<proteinExistence type="predicted"/>
<name>A0ACA9JWR3_9GLOM</name>
<sequence length="175" mass="19717">MMIADFGISKHAKNNQIITTKAVGGVPSYMDPKYLSDHGYMRKFDIENSNGSNKEPIQNPKSQNLSNGSNKGSNQTIHLKPPNVLNLSNISYGSNSDSILNIQLTDEPLQLYVTPPLSSKGSMSDIQEESEIYLINQEHFKLISKWIFQGSKRTSWEKLFGNPYLNIDVYILFKS</sequence>
<evidence type="ECO:0000313" key="1">
    <source>
        <dbReference type="EMBL" id="CAG8440126.1"/>
    </source>
</evidence>
<evidence type="ECO:0000313" key="2">
    <source>
        <dbReference type="Proteomes" id="UP000789366"/>
    </source>
</evidence>
<keyword evidence="2" id="KW-1185">Reference proteome</keyword>
<gene>
    <name evidence="1" type="ORF">SPELUC_LOCUS109</name>
</gene>
<comment type="caution">
    <text evidence="1">The sequence shown here is derived from an EMBL/GenBank/DDBJ whole genome shotgun (WGS) entry which is preliminary data.</text>
</comment>